<dbReference type="OrthoDB" id="453368at2"/>
<feature type="domain" description="GGDEF" evidence="1">
    <location>
        <begin position="226"/>
        <end position="339"/>
    </location>
</feature>
<dbReference type="Gene3D" id="3.30.70.270">
    <property type="match status" value="1"/>
</dbReference>
<dbReference type="InterPro" id="IPR000160">
    <property type="entry name" value="GGDEF_dom"/>
</dbReference>
<comment type="caution">
    <text evidence="2">The sequence shown here is derived from an EMBL/GenBank/DDBJ whole genome shotgun (WGS) entry which is preliminary data.</text>
</comment>
<dbReference type="SMART" id="SM00065">
    <property type="entry name" value="GAF"/>
    <property type="match status" value="1"/>
</dbReference>
<proteinExistence type="predicted"/>
<dbReference type="GO" id="GO:1902201">
    <property type="term" value="P:negative regulation of bacterial-type flagellum-dependent cell motility"/>
    <property type="evidence" value="ECO:0007669"/>
    <property type="project" value="TreeGrafter"/>
</dbReference>
<gene>
    <name evidence="2" type="ORF">D5R40_00495</name>
</gene>
<keyword evidence="3" id="KW-1185">Reference proteome</keyword>
<evidence type="ECO:0000313" key="2">
    <source>
        <dbReference type="EMBL" id="RQH57491.1"/>
    </source>
</evidence>
<accession>A0A3N6PVF3</accession>
<dbReference type="PANTHER" id="PTHR45138">
    <property type="entry name" value="REGULATORY COMPONENTS OF SENSORY TRANSDUCTION SYSTEM"/>
    <property type="match status" value="1"/>
</dbReference>
<dbReference type="GO" id="GO:0052621">
    <property type="term" value="F:diguanylate cyclase activity"/>
    <property type="evidence" value="ECO:0007669"/>
    <property type="project" value="TreeGrafter"/>
</dbReference>
<reference evidence="2 3" key="1">
    <citation type="journal article" date="2018" name="ACS Chem. Biol.">
        <title>Ketoreductase domain dysfunction expands chemodiversity: malyngamide biosynthesis in the cyanobacterium Okeania hirsuta.</title>
        <authorList>
            <person name="Moss N.A."/>
            <person name="Leao T."/>
            <person name="Rankin M."/>
            <person name="McCullough T.M."/>
            <person name="Qu P."/>
            <person name="Korobeynikov A."/>
            <person name="Smith J.L."/>
            <person name="Gerwick L."/>
            <person name="Gerwick W.H."/>
        </authorList>
    </citation>
    <scope>NUCLEOTIDE SEQUENCE [LARGE SCALE GENOMIC DNA]</scope>
    <source>
        <strain evidence="2 3">PAB10Feb10-1</strain>
    </source>
</reference>
<organism evidence="2 3">
    <name type="scientific">Okeania hirsuta</name>
    <dbReference type="NCBI Taxonomy" id="1458930"/>
    <lineage>
        <taxon>Bacteria</taxon>
        <taxon>Bacillati</taxon>
        <taxon>Cyanobacteriota</taxon>
        <taxon>Cyanophyceae</taxon>
        <taxon>Oscillatoriophycideae</taxon>
        <taxon>Oscillatoriales</taxon>
        <taxon>Microcoleaceae</taxon>
        <taxon>Okeania</taxon>
    </lineage>
</organism>
<dbReference type="PANTHER" id="PTHR45138:SF9">
    <property type="entry name" value="DIGUANYLATE CYCLASE DGCM-RELATED"/>
    <property type="match status" value="1"/>
</dbReference>
<name>A0A3N6PVF3_9CYAN</name>
<dbReference type="PROSITE" id="PS50887">
    <property type="entry name" value="GGDEF"/>
    <property type="match status" value="1"/>
</dbReference>
<dbReference type="SUPFAM" id="SSF55073">
    <property type="entry name" value="Nucleotide cyclase"/>
    <property type="match status" value="1"/>
</dbReference>
<dbReference type="AlphaFoldDB" id="A0A3N6PVF3"/>
<evidence type="ECO:0000313" key="3">
    <source>
        <dbReference type="Proteomes" id="UP000269154"/>
    </source>
</evidence>
<dbReference type="InterPro" id="IPR029787">
    <property type="entry name" value="Nucleotide_cyclase"/>
</dbReference>
<protein>
    <submittedName>
        <fullName evidence="2">Diguanylate cyclase</fullName>
    </submittedName>
</protein>
<dbReference type="RefSeq" id="WP_124146160.1">
    <property type="nucleotide sequence ID" value="NZ_CAWOKI010000144.1"/>
</dbReference>
<dbReference type="SUPFAM" id="SSF55781">
    <property type="entry name" value="GAF domain-like"/>
    <property type="match status" value="1"/>
</dbReference>
<dbReference type="InterPro" id="IPR003018">
    <property type="entry name" value="GAF"/>
</dbReference>
<dbReference type="Gene3D" id="3.30.450.40">
    <property type="match status" value="1"/>
</dbReference>
<dbReference type="CDD" id="cd01949">
    <property type="entry name" value="GGDEF"/>
    <property type="match status" value="1"/>
</dbReference>
<dbReference type="EMBL" id="RCBY01000002">
    <property type="protein sequence ID" value="RQH57491.1"/>
    <property type="molecule type" value="Genomic_DNA"/>
</dbReference>
<sequence>MLRQSYLTSIKNAILVKLTFKKVNIESALELTLAEVCQTMNWDFGEAWIPDPEATMLKFSRGWYSSNSNNGTLPAALKFRQQHQIITFNSQESLLQRVWNSQQTEWVKDIYQEKDSVFICFKIAEKIGIKSALGIPIILDKQVLAILVFFQKFSQTLDQNSIQLVNAVATQLGGLIQRKKSELALKKANQNLKLIASFDILTSLANRRTFDEYFHQKWEQLRQDKKYLSLILCDVDYFKYYNDFYGHPEGDKYLKKVAQAISKVAKFSTDLVCRYGGEKFGVILPNTNIKEALRRAELIRREIKRFEIPHACSKVSPYVTVSLGVSSVIPTLQLSVVHD</sequence>
<dbReference type="Proteomes" id="UP000269154">
    <property type="component" value="Unassembled WGS sequence"/>
</dbReference>
<dbReference type="SMART" id="SM00267">
    <property type="entry name" value="GGDEF"/>
    <property type="match status" value="1"/>
</dbReference>
<dbReference type="GO" id="GO:0005886">
    <property type="term" value="C:plasma membrane"/>
    <property type="evidence" value="ECO:0007669"/>
    <property type="project" value="TreeGrafter"/>
</dbReference>
<dbReference type="NCBIfam" id="TIGR00254">
    <property type="entry name" value="GGDEF"/>
    <property type="match status" value="1"/>
</dbReference>
<dbReference type="InterPro" id="IPR043128">
    <property type="entry name" value="Rev_trsase/Diguanyl_cyclase"/>
</dbReference>
<evidence type="ECO:0000259" key="1">
    <source>
        <dbReference type="PROSITE" id="PS50887"/>
    </source>
</evidence>
<dbReference type="Pfam" id="PF00990">
    <property type="entry name" value="GGDEF"/>
    <property type="match status" value="1"/>
</dbReference>
<dbReference type="Pfam" id="PF13185">
    <property type="entry name" value="GAF_2"/>
    <property type="match status" value="1"/>
</dbReference>
<dbReference type="InterPro" id="IPR029016">
    <property type="entry name" value="GAF-like_dom_sf"/>
</dbReference>
<dbReference type="InterPro" id="IPR050469">
    <property type="entry name" value="Diguanylate_Cyclase"/>
</dbReference>
<dbReference type="GO" id="GO:0043709">
    <property type="term" value="P:cell adhesion involved in single-species biofilm formation"/>
    <property type="evidence" value="ECO:0007669"/>
    <property type="project" value="TreeGrafter"/>
</dbReference>